<keyword evidence="3 5" id="KW-1133">Transmembrane helix</keyword>
<sequence length="295" mass="32160">MSDSDIDDSSAPLIEHLAELRTRIIRAALAFIVAMVICFAVAGQILDFLLIPIEKTMRSLGNPNPVMQYTAPQEYFFTLIRISMVGGLALAFPVIAYQLWRFVAPGLYRNEKNAFLPFLIASPVLFLMGAAFAQFVVVPLAMTFFLGFADLPSFVGALVTSGGDVATATKDTGIDIVFNGKVNESLDITLKMIVAFGLCFQLPVLLTLMGKAGLASAHGLRSTRKYAVVGILTVAALVTPPDVTTQLILFTVVYGLYEISIFLVARVEKKRTEELRAAGVLDEDEDLFSEFDDED</sequence>
<reference evidence="6 7" key="1">
    <citation type="submission" date="2018-04" db="EMBL/GenBank/DDBJ databases">
        <title>Genomic Encyclopedia of Archaeal and Bacterial Type Strains, Phase II (KMG-II): from individual species to whole genera.</title>
        <authorList>
            <person name="Goeker M."/>
        </authorList>
    </citation>
    <scope>NUCLEOTIDE SEQUENCE [LARGE SCALE GENOMIC DNA]</scope>
    <source>
        <strain evidence="6 7">DSM 100434</strain>
    </source>
</reference>
<dbReference type="PANTHER" id="PTHR30371:SF0">
    <property type="entry name" value="SEC-INDEPENDENT PROTEIN TRANSLOCASE PROTEIN TATC, CHLOROPLASTIC-RELATED"/>
    <property type="match status" value="1"/>
</dbReference>
<feature type="transmembrane region" description="Helical" evidence="5">
    <location>
        <begin position="27"/>
        <end position="51"/>
    </location>
</feature>
<evidence type="ECO:0000256" key="1">
    <source>
        <dbReference type="ARBA" id="ARBA00004141"/>
    </source>
</evidence>
<dbReference type="Proteomes" id="UP000244077">
    <property type="component" value="Unassembled WGS sequence"/>
</dbReference>
<feature type="transmembrane region" description="Helical" evidence="5">
    <location>
        <begin position="247"/>
        <end position="267"/>
    </location>
</feature>
<dbReference type="GO" id="GO:0043953">
    <property type="term" value="P:protein transport by the Tat complex"/>
    <property type="evidence" value="ECO:0007669"/>
    <property type="project" value="UniProtKB-UniRule"/>
</dbReference>
<comment type="subcellular location">
    <subcellularLocation>
        <location evidence="5">Cell membrane</location>
        <topology evidence="5">Multi-pass membrane protein</topology>
    </subcellularLocation>
    <subcellularLocation>
        <location evidence="1">Membrane</location>
        <topology evidence="1">Multi-pass membrane protein</topology>
    </subcellularLocation>
</comment>
<dbReference type="GO" id="GO:0009977">
    <property type="term" value="F:proton motive force dependent protein transmembrane transporter activity"/>
    <property type="evidence" value="ECO:0007669"/>
    <property type="project" value="TreeGrafter"/>
</dbReference>
<evidence type="ECO:0000256" key="2">
    <source>
        <dbReference type="ARBA" id="ARBA00022692"/>
    </source>
</evidence>
<feature type="transmembrane region" description="Helical" evidence="5">
    <location>
        <begin position="75"/>
        <end position="97"/>
    </location>
</feature>
<comment type="function">
    <text evidence="5">Part of the twin-arginine translocation (Tat) system that transports large folded proteins containing a characteristic twin-arginine motif in their signal peptide across membranes. Together with TatB, TatC is part of a receptor directly interacting with Tat signal peptides.</text>
</comment>
<dbReference type="NCBIfam" id="TIGR00945">
    <property type="entry name" value="tatC"/>
    <property type="match status" value="1"/>
</dbReference>
<comment type="similarity">
    <text evidence="5">Belongs to the TatC family.</text>
</comment>
<feature type="transmembrane region" description="Helical" evidence="5">
    <location>
        <begin position="192"/>
        <end position="214"/>
    </location>
</feature>
<dbReference type="PANTHER" id="PTHR30371">
    <property type="entry name" value="SEC-INDEPENDENT PROTEIN TRANSLOCASE PROTEIN TATC"/>
    <property type="match status" value="1"/>
</dbReference>
<proteinExistence type="inferred from homology"/>
<dbReference type="EMBL" id="QAOH01000006">
    <property type="protein sequence ID" value="PTQ72528.1"/>
    <property type="molecule type" value="Genomic_DNA"/>
</dbReference>
<evidence type="ECO:0000256" key="5">
    <source>
        <dbReference type="HAMAP-Rule" id="MF_00902"/>
    </source>
</evidence>
<evidence type="ECO:0000313" key="7">
    <source>
        <dbReference type="Proteomes" id="UP000244077"/>
    </source>
</evidence>
<feature type="transmembrane region" description="Helical" evidence="5">
    <location>
        <begin position="226"/>
        <end position="241"/>
    </location>
</feature>
<keyword evidence="5" id="KW-0811">Translocation</keyword>
<dbReference type="AlphaFoldDB" id="A0A2T5HLR5"/>
<dbReference type="HAMAP" id="MF_00902">
    <property type="entry name" value="TatC"/>
    <property type="match status" value="1"/>
</dbReference>
<keyword evidence="5" id="KW-1003">Cell membrane</keyword>
<organism evidence="6 7">
    <name type="scientific">Celeribacter persicus</name>
    <dbReference type="NCBI Taxonomy" id="1651082"/>
    <lineage>
        <taxon>Bacteria</taxon>
        <taxon>Pseudomonadati</taxon>
        <taxon>Pseudomonadota</taxon>
        <taxon>Alphaproteobacteria</taxon>
        <taxon>Rhodobacterales</taxon>
        <taxon>Roseobacteraceae</taxon>
        <taxon>Celeribacter</taxon>
    </lineage>
</organism>
<comment type="caution">
    <text evidence="6">The sequence shown here is derived from an EMBL/GenBank/DDBJ whole genome shotgun (WGS) entry which is preliminary data.</text>
</comment>
<dbReference type="GO" id="GO:0065002">
    <property type="term" value="P:intracellular protein transmembrane transport"/>
    <property type="evidence" value="ECO:0007669"/>
    <property type="project" value="TreeGrafter"/>
</dbReference>
<dbReference type="OrthoDB" id="9777044at2"/>
<dbReference type="GO" id="GO:0033281">
    <property type="term" value="C:TAT protein transport complex"/>
    <property type="evidence" value="ECO:0007669"/>
    <property type="project" value="UniProtKB-UniRule"/>
</dbReference>
<evidence type="ECO:0000313" key="6">
    <source>
        <dbReference type="EMBL" id="PTQ72528.1"/>
    </source>
</evidence>
<protein>
    <recommendedName>
        <fullName evidence="5">Sec-independent protein translocase protein TatC</fullName>
    </recommendedName>
</protein>
<keyword evidence="4 5" id="KW-0472">Membrane</keyword>
<gene>
    <name evidence="5" type="primary">tatC</name>
    <name evidence="6" type="ORF">C8N42_10637</name>
</gene>
<dbReference type="RefSeq" id="WP_107816292.1">
    <property type="nucleotide sequence ID" value="NZ_QAOH01000006.1"/>
</dbReference>
<dbReference type="Pfam" id="PF00902">
    <property type="entry name" value="TatC"/>
    <property type="match status" value="1"/>
</dbReference>
<dbReference type="PRINTS" id="PR01840">
    <property type="entry name" value="TATCFAMILY"/>
</dbReference>
<evidence type="ECO:0000256" key="4">
    <source>
        <dbReference type="ARBA" id="ARBA00023136"/>
    </source>
</evidence>
<keyword evidence="5" id="KW-0653">Protein transport</keyword>
<keyword evidence="7" id="KW-1185">Reference proteome</keyword>
<dbReference type="InterPro" id="IPR002033">
    <property type="entry name" value="TatC"/>
</dbReference>
<keyword evidence="5" id="KW-0813">Transport</keyword>
<name>A0A2T5HLR5_9RHOB</name>
<accession>A0A2T5HLR5</accession>
<feature type="transmembrane region" description="Helical" evidence="5">
    <location>
        <begin position="118"/>
        <end position="146"/>
    </location>
</feature>
<comment type="subunit">
    <text evidence="5">The Tat system comprises two distinct complexes: a TatABC complex, containing multiple copies of TatA, TatB and TatC subunits, and a separate TatA complex, containing only TatA subunits. Substrates initially bind to the TatABC complex, which probably triggers association of the separate TatA complex to form the active translocon.</text>
</comment>
<keyword evidence="2 5" id="KW-0812">Transmembrane</keyword>
<evidence type="ECO:0000256" key="3">
    <source>
        <dbReference type="ARBA" id="ARBA00022989"/>
    </source>
</evidence>